<keyword evidence="3" id="KW-1185">Reference proteome</keyword>
<gene>
    <name evidence="2" type="ORF">HK103_000553</name>
</gene>
<evidence type="ECO:0000313" key="3">
    <source>
        <dbReference type="Proteomes" id="UP001210925"/>
    </source>
</evidence>
<proteinExistence type="predicted"/>
<dbReference type="SUPFAM" id="SSF57701">
    <property type="entry name" value="Zn2/Cys6 DNA-binding domain"/>
    <property type="match status" value="1"/>
</dbReference>
<dbReference type="Pfam" id="PF00172">
    <property type="entry name" value="Zn_clus"/>
    <property type="match status" value="1"/>
</dbReference>
<name>A0AAD5UPL7_9FUNG</name>
<protein>
    <recommendedName>
        <fullName evidence="1">Zn(2)-C6 fungal-type domain-containing protein</fullName>
    </recommendedName>
</protein>
<dbReference type="EMBL" id="JADGKB010000011">
    <property type="protein sequence ID" value="KAJ3260411.1"/>
    <property type="molecule type" value="Genomic_DNA"/>
</dbReference>
<dbReference type="PROSITE" id="PS50048">
    <property type="entry name" value="ZN2_CY6_FUNGAL_2"/>
    <property type="match status" value="1"/>
</dbReference>
<dbReference type="InterPro" id="IPR036864">
    <property type="entry name" value="Zn2-C6_fun-type_DNA-bd_sf"/>
</dbReference>
<dbReference type="InterPro" id="IPR001138">
    <property type="entry name" value="Zn2Cys6_DnaBD"/>
</dbReference>
<dbReference type="SMART" id="SM00066">
    <property type="entry name" value="GAL4"/>
    <property type="match status" value="1"/>
</dbReference>
<dbReference type="GO" id="GO:0000981">
    <property type="term" value="F:DNA-binding transcription factor activity, RNA polymerase II-specific"/>
    <property type="evidence" value="ECO:0007669"/>
    <property type="project" value="InterPro"/>
</dbReference>
<sequence length="570" mass="64678">MLGDDSINDDGIGKKKLTCELCKQRKVKCNGETPCNSCLQYKKLKDKTQCVYNTGPPAKRKRRAKEPSVEGMLAYEKISAPKSIQLAKPEPLEALVQTLEEYEYLPDRSYGTNIETHLLSLSFCANAGFTVEDSMQAVIPVQSFQERLEVARGYEVDHNILKSPSHYSSIRDFFDDFRALLIQCAAFANLGDEGQGRQLLSRTYGFFQSNFAEMFTDHQRYGFSYEQEQYERLSLWIHLLKLDTQFARVTGYDYLFQEFPEVQPTQSSPFYQAPTTRLCHPDLAANTIWQESFWAPIFDDFKESAYIMAFLSRNAEYRVHSELMQIISHRKIIDFSRTKLVDPLQSGDDYVRLHHHNYLLDSFTLISSKFALINSLKPFAFSSSGTIVQAHHGIRNHEIFANTFTVLAMFSHIHLSGAQTNDPKLYPLEVNGAEEYSPKDVFLAALNAISYLIDVANGPSKPTDSISGPYNYHPQQLSSCINNTIAPNVPSPYLCSLGIAFDIYYITSCCLIALQTSYEVSNPEMVHCISVVQTKIIPALGGIARVWPDANQYINELMRLLTSVSHLQFF</sequence>
<evidence type="ECO:0000313" key="2">
    <source>
        <dbReference type="EMBL" id="KAJ3260411.1"/>
    </source>
</evidence>
<organism evidence="2 3">
    <name type="scientific">Boothiomyces macroporosus</name>
    <dbReference type="NCBI Taxonomy" id="261099"/>
    <lineage>
        <taxon>Eukaryota</taxon>
        <taxon>Fungi</taxon>
        <taxon>Fungi incertae sedis</taxon>
        <taxon>Chytridiomycota</taxon>
        <taxon>Chytridiomycota incertae sedis</taxon>
        <taxon>Chytridiomycetes</taxon>
        <taxon>Rhizophydiales</taxon>
        <taxon>Terramycetaceae</taxon>
        <taxon>Boothiomyces</taxon>
    </lineage>
</organism>
<dbReference type="Proteomes" id="UP001210925">
    <property type="component" value="Unassembled WGS sequence"/>
</dbReference>
<dbReference type="Gene3D" id="4.10.240.10">
    <property type="entry name" value="Zn(2)-C6 fungal-type DNA-binding domain"/>
    <property type="match status" value="1"/>
</dbReference>
<dbReference type="GO" id="GO:0008270">
    <property type="term" value="F:zinc ion binding"/>
    <property type="evidence" value="ECO:0007669"/>
    <property type="project" value="InterPro"/>
</dbReference>
<dbReference type="CDD" id="cd00067">
    <property type="entry name" value="GAL4"/>
    <property type="match status" value="1"/>
</dbReference>
<evidence type="ECO:0000259" key="1">
    <source>
        <dbReference type="PROSITE" id="PS50048"/>
    </source>
</evidence>
<feature type="domain" description="Zn(2)-C6 fungal-type" evidence="1">
    <location>
        <begin position="18"/>
        <end position="52"/>
    </location>
</feature>
<reference evidence="2" key="1">
    <citation type="submission" date="2020-05" db="EMBL/GenBank/DDBJ databases">
        <title>Phylogenomic resolution of chytrid fungi.</title>
        <authorList>
            <person name="Stajich J.E."/>
            <person name="Amses K."/>
            <person name="Simmons R."/>
            <person name="Seto K."/>
            <person name="Myers J."/>
            <person name="Bonds A."/>
            <person name="Quandt C.A."/>
            <person name="Barry K."/>
            <person name="Liu P."/>
            <person name="Grigoriev I."/>
            <person name="Longcore J.E."/>
            <person name="James T.Y."/>
        </authorList>
    </citation>
    <scope>NUCLEOTIDE SEQUENCE</scope>
    <source>
        <strain evidence="2">PLAUS21</strain>
    </source>
</reference>
<comment type="caution">
    <text evidence="2">The sequence shown here is derived from an EMBL/GenBank/DDBJ whole genome shotgun (WGS) entry which is preliminary data.</text>
</comment>
<dbReference type="AlphaFoldDB" id="A0AAD5UPL7"/>
<accession>A0AAD5UPL7</accession>